<dbReference type="EMBL" id="LR797326">
    <property type="protein sequence ID" value="CAB4202550.1"/>
    <property type="molecule type" value="Genomic_DNA"/>
</dbReference>
<accession>A0A6J5RVY1</accession>
<reference evidence="2" key="1">
    <citation type="submission" date="2020-05" db="EMBL/GenBank/DDBJ databases">
        <authorList>
            <person name="Chiriac C."/>
            <person name="Salcher M."/>
            <person name="Ghai R."/>
            <person name="Kavagutti S V."/>
        </authorList>
    </citation>
    <scope>NUCLEOTIDE SEQUENCE</scope>
</reference>
<organism evidence="2">
    <name type="scientific">uncultured Caudovirales phage</name>
    <dbReference type="NCBI Taxonomy" id="2100421"/>
    <lineage>
        <taxon>Viruses</taxon>
        <taxon>Duplodnaviria</taxon>
        <taxon>Heunggongvirae</taxon>
        <taxon>Uroviricota</taxon>
        <taxon>Caudoviricetes</taxon>
        <taxon>Peduoviridae</taxon>
        <taxon>Maltschvirus</taxon>
        <taxon>Maltschvirus maltsch</taxon>
    </lineage>
</organism>
<evidence type="ECO:0000313" key="2">
    <source>
        <dbReference type="EMBL" id="CAB4202550.1"/>
    </source>
</evidence>
<feature type="region of interest" description="Disordered" evidence="1">
    <location>
        <begin position="508"/>
        <end position="542"/>
    </location>
</feature>
<feature type="region of interest" description="Disordered" evidence="1">
    <location>
        <begin position="173"/>
        <end position="234"/>
    </location>
</feature>
<protein>
    <submittedName>
        <fullName evidence="2">Uncharacterized protein</fullName>
    </submittedName>
</protein>
<sequence>MANQMIALQARGPQMPDMGAQLARFGNMMARQQVANRQSEVAQQTMDIAKAQEARAVSADKIKMNADKIDLYTIRAGQTMTPEGYAVLLQDLDKDAPDIAAHFRANLPEANFDRNMLLRMVGSIGDNFKATYGPLETEVVTLEDGTLGVARTGGFGGPGAEPGVFELEQFKLDPTRGTRGPPPVAAPPPAAGAPPVAAPPPAAGAPPQTPPQTPTGGMRQPISYTGGQPQGADPRAELAKGMEDAMRTKQISPELVDQLRQIDPRASAAVDQFLQTNNIQVLPSGGMRSAVYRPGVDGAPQMQQVQDMPNYRPTGRPARAKDPMQAPTPGSATVPLERVRGEAEAGRATPAQAAAVAKATKVAESQAQKDAAFPDAQAQFEAGIALIDNRLADVERFREHPAASRVIGELDAFTPNTFRARGAQKIYDALVATATLDELQQMRQNSPTGGALGNVSDADIRILRQSIGALGQDQSEEDFNDSLNIFEARLKSTRDRMIRRYRENYGYKVGKDFQPPAPTSPQSTPTNGGRKAGGFTVMEVGD</sequence>
<proteinExistence type="predicted"/>
<gene>
    <name evidence="2" type="ORF">UFOVP1366_33</name>
</gene>
<evidence type="ECO:0000256" key="1">
    <source>
        <dbReference type="SAM" id="MobiDB-lite"/>
    </source>
</evidence>
<feature type="compositionally biased region" description="Pro residues" evidence="1">
    <location>
        <begin position="180"/>
        <end position="213"/>
    </location>
</feature>
<feature type="region of interest" description="Disordered" evidence="1">
    <location>
        <begin position="314"/>
        <end position="333"/>
    </location>
</feature>
<name>A0A6J5RVY1_9CAUD</name>